<organism evidence="2 3">
    <name type="scientific">Effrenium voratum</name>
    <dbReference type="NCBI Taxonomy" id="2562239"/>
    <lineage>
        <taxon>Eukaryota</taxon>
        <taxon>Sar</taxon>
        <taxon>Alveolata</taxon>
        <taxon>Dinophyceae</taxon>
        <taxon>Suessiales</taxon>
        <taxon>Symbiodiniaceae</taxon>
        <taxon>Effrenium</taxon>
    </lineage>
</organism>
<feature type="region of interest" description="Disordered" evidence="1">
    <location>
        <begin position="36"/>
        <end position="55"/>
    </location>
</feature>
<proteinExistence type="predicted"/>
<protein>
    <submittedName>
        <fullName evidence="2">Uncharacterized protein</fullName>
    </submittedName>
</protein>
<evidence type="ECO:0000313" key="2">
    <source>
        <dbReference type="EMBL" id="CAJ1396367.1"/>
    </source>
</evidence>
<name>A0AA36N6T1_9DINO</name>
<evidence type="ECO:0000313" key="3">
    <source>
        <dbReference type="Proteomes" id="UP001178507"/>
    </source>
</evidence>
<accession>A0AA36N6T1</accession>
<gene>
    <name evidence="2" type="ORF">EVOR1521_LOCUS20621</name>
</gene>
<evidence type="ECO:0000256" key="1">
    <source>
        <dbReference type="SAM" id="MobiDB-lite"/>
    </source>
</evidence>
<dbReference type="EMBL" id="CAUJNA010003228">
    <property type="protein sequence ID" value="CAJ1396367.1"/>
    <property type="molecule type" value="Genomic_DNA"/>
</dbReference>
<reference evidence="2" key="1">
    <citation type="submission" date="2023-08" db="EMBL/GenBank/DDBJ databases">
        <authorList>
            <person name="Chen Y."/>
            <person name="Shah S."/>
            <person name="Dougan E. K."/>
            <person name="Thang M."/>
            <person name="Chan C."/>
        </authorList>
    </citation>
    <scope>NUCLEOTIDE SEQUENCE</scope>
</reference>
<keyword evidence="3" id="KW-1185">Reference proteome</keyword>
<dbReference type="AlphaFoldDB" id="A0AA36N6T1"/>
<comment type="caution">
    <text evidence="2">The sequence shown here is derived from an EMBL/GenBank/DDBJ whole genome shotgun (WGS) entry which is preliminary data.</text>
</comment>
<sequence>MVHAPLEAVLQAKLRTAFANLDDLLQLEQKLLEPNQESVSEEANARSQANVNETLPRVEGDGLSLTDEWARVPVSELVKACLQSSLSIKQAIADESIDPTEMKQVLRSLGRCSAGGGSFMKKLFTNPDAPFTFHGQLAGDATAKKNAMRKWSEAEVACGKAATHAGSASSTPDDAAHLVTEAGHCLALMGKAMVMLPVRQELPFLLAHALPERKEDRRRSAGFL</sequence>
<dbReference type="Proteomes" id="UP001178507">
    <property type="component" value="Unassembled WGS sequence"/>
</dbReference>